<dbReference type="Proteomes" id="UP000827092">
    <property type="component" value="Unassembled WGS sequence"/>
</dbReference>
<protein>
    <submittedName>
        <fullName evidence="2">Uncharacterized protein</fullName>
    </submittedName>
</protein>
<feature type="coiled-coil region" evidence="1">
    <location>
        <begin position="22"/>
        <end position="49"/>
    </location>
</feature>
<evidence type="ECO:0000313" key="3">
    <source>
        <dbReference type="Proteomes" id="UP000827092"/>
    </source>
</evidence>
<evidence type="ECO:0000256" key="1">
    <source>
        <dbReference type="SAM" id="Coils"/>
    </source>
</evidence>
<organism evidence="2 3">
    <name type="scientific">Oedothorax gibbosus</name>
    <dbReference type="NCBI Taxonomy" id="931172"/>
    <lineage>
        <taxon>Eukaryota</taxon>
        <taxon>Metazoa</taxon>
        <taxon>Ecdysozoa</taxon>
        <taxon>Arthropoda</taxon>
        <taxon>Chelicerata</taxon>
        <taxon>Arachnida</taxon>
        <taxon>Araneae</taxon>
        <taxon>Araneomorphae</taxon>
        <taxon>Entelegynae</taxon>
        <taxon>Araneoidea</taxon>
        <taxon>Linyphiidae</taxon>
        <taxon>Erigoninae</taxon>
        <taxon>Oedothorax</taxon>
    </lineage>
</organism>
<accession>A0AAV6TXG1</accession>
<keyword evidence="1" id="KW-0175">Coiled coil</keyword>
<dbReference type="EMBL" id="JAFNEN010000916">
    <property type="protein sequence ID" value="KAG8176162.1"/>
    <property type="molecule type" value="Genomic_DNA"/>
</dbReference>
<sequence>MSELKEINLRIFLVCSDAVAAQIRSEEKVKRMEDKIKSLEGSVAEKSEQFERIELAIREMSSNLRTGREQTDNLIKPINENDLISESNKPKKLRDEAPVLVIDTSAESSATSYRDALVSAAPELG</sequence>
<gene>
    <name evidence="2" type="ORF">JTE90_012415</name>
</gene>
<evidence type="ECO:0000313" key="2">
    <source>
        <dbReference type="EMBL" id="KAG8176162.1"/>
    </source>
</evidence>
<name>A0AAV6TXG1_9ARAC</name>
<keyword evidence="3" id="KW-1185">Reference proteome</keyword>
<reference evidence="2 3" key="1">
    <citation type="journal article" date="2022" name="Nat. Ecol. Evol.">
        <title>A masculinizing supergene underlies an exaggerated male reproductive morph in a spider.</title>
        <authorList>
            <person name="Hendrickx F."/>
            <person name="De Corte Z."/>
            <person name="Sonet G."/>
            <person name="Van Belleghem S.M."/>
            <person name="Kostlbacher S."/>
            <person name="Vangestel C."/>
        </authorList>
    </citation>
    <scope>NUCLEOTIDE SEQUENCE [LARGE SCALE GENOMIC DNA]</scope>
    <source>
        <strain evidence="2">W744_W776</strain>
    </source>
</reference>
<dbReference type="AlphaFoldDB" id="A0AAV6TXG1"/>
<proteinExistence type="predicted"/>
<comment type="caution">
    <text evidence="2">The sequence shown here is derived from an EMBL/GenBank/DDBJ whole genome shotgun (WGS) entry which is preliminary data.</text>
</comment>